<keyword evidence="2" id="KW-1185">Reference proteome</keyword>
<name>A0A2T7NRW0_POMCA</name>
<evidence type="ECO:0000313" key="1">
    <source>
        <dbReference type="EMBL" id="PVD23911.1"/>
    </source>
</evidence>
<dbReference type="PANTHER" id="PTHR36902:SF1">
    <property type="entry name" value="ENRICHED IN SURFACE-LABELED PROTEOME PROTEIN 9"/>
    <property type="match status" value="1"/>
</dbReference>
<dbReference type="EMBL" id="PZQS01000010">
    <property type="protein sequence ID" value="PVD23911.1"/>
    <property type="molecule type" value="Genomic_DNA"/>
</dbReference>
<evidence type="ECO:0000313" key="2">
    <source>
        <dbReference type="Proteomes" id="UP000245119"/>
    </source>
</evidence>
<accession>A0A2T7NRW0</accession>
<organism evidence="1 2">
    <name type="scientific">Pomacea canaliculata</name>
    <name type="common">Golden apple snail</name>
    <dbReference type="NCBI Taxonomy" id="400727"/>
    <lineage>
        <taxon>Eukaryota</taxon>
        <taxon>Metazoa</taxon>
        <taxon>Spiralia</taxon>
        <taxon>Lophotrochozoa</taxon>
        <taxon>Mollusca</taxon>
        <taxon>Gastropoda</taxon>
        <taxon>Caenogastropoda</taxon>
        <taxon>Architaenioglossa</taxon>
        <taxon>Ampullarioidea</taxon>
        <taxon>Ampullariidae</taxon>
        <taxon>Pomacea</taxon>
    </lineage>
</organism>
<protein>
    <submittedName>
        <fullName evidence="1">Uncharacterized protein</fullName>
    </submittedName>
</protein>
<dbReference type="Proteomes" id="UP000245119">
    <property type="component" value="Linkage Group LG10"/>
</dbReference>
<reference evidence="1 2" key="1">
    <citation type="submission" date="2018-04" db="EMBL/GenBank/DDBJ databases">
        <title>The genome of golden apple snail Pomacea canaliculata provides insight into stress tolerance and invasive adaptation.</title>
        <authorList>
            <person name="Liu C."/>
            <person name="Liu B."/>
            <person name="Ren Y."/>
            <person name="Zhang Y."/>
            <person name="Wang H."/>
            <person name="Li S."/>
            <person name="Jiang F."/>
            <person name="Yin L."/>
            <person name="Zhang G."/>
            <person name="Qian W."/>
            <person name="Fan W."/>
        </authorList>
    </citation>
    <scope>NUCLEOTIDE SEQUENCE [LARGE SCALE GENOMIC DNA]</scope>
    <source>
        <strain evidence="1">SZHN2017</strain>
        <tissue evidence="1">Muscle</tissue>
    </source>
</reference>
<comment type="caution">
    <text evidence="1">The sequence shown here is derived from an EMBL/GenBank/DDBJ whole genome shotgun (WGS) entry which is preliminary data.</text>
</comment>
<sequence length="239" mass="25948">MLSPHPIIRCACVDPDIREVTALHMPQHFRSLARLVVCVILASSTTLGDDPCANMTVGAVKNGTAIPKIPMNAFSTDIRVIILNKNMTIDAKEYADEAMKAGALVMYFNGSRTTLILDYKNNQVYTFGSQAGTSDKNNDLCTATNMTADIDTQLFGGSNSSSGASMPHMFSTSRILQLANNSVGIPLSVIAPSFSREASNPGYLLKMMELWRGRHSGHLPTTLLPADLSLSQHKLKFRV</sequence>
<dbReference type="OrthoDB" id="6137995at2759"/>
<gene>
    <name evidence="1" type="ORF">C0Q70_17187</name>
</gene>
<dbReference type="AlphaFoldDB" id="A0A2T7NRW0"/>
<proteinExistence type="predicted"/>
<dbReference type="PANTHER" id="PTHR36902">
    <property type="entry name" value="ENRICHED IN SURFACE-LABELED PROTEOME PROTEIN 9"/>
    <property type="match status" value="1"/>
</dbReference>